<dbReference type="Proteomes" id="UP001165405">
    <property type="component" value="Unassembled WGS sequence"/>
</dbReference>
<dbReference type="EMBL" id="JAKGSG010000029">
    <property type="protein sequence ID" value="MCF4121333.1"/>
    <property type="molecule type" value="Genomic_DNA"/>
</dbReference>
<name>A0AA41U6S1_9MICO</name>
<dbReference type="RefSeq" id="WP_236089131.1">
    <property type="nucleotide sequence ID" value="NZ_JAKGSG010000029.1"/>
</dbReference>
<proteinExistence type="predicted"/>
<gene>
    <name evidence="2" type="ORF">L1785_10095</name>
</gene>
<evidence type="ECO:0000313" key="2">
    <source>
        <dbReference type="EMBL" id="MCF4121333.1"/>
    </source>
</evidence>
<keyword evidence="3" id="KW-1185">Reference proteome</keyword>
<comment type="caution">
    <text evidence="2">The sequence shown here is derived from an EMBL/GenBank/DDBJ whole genome shotgun (WGS) entry which is preliminary data.</text>
</comment>
<dbReference type="InterPro" id="IPR036465">
    <property type="entry name" value="vWFA_dom_sf"/>
</dbReference>
<feature type="region of interest" description="Disordered" evidence="1">
    <location>
        <begin position="34"/>
        <end position="61"/>
    </location>
</feature>
<organism evidence="2 3">
    <name type="scientific">Antribacter soli</name>
    <dbReference type="NCBI Taxonomy" id="2910976"/>
    <lineage>
        <taxon>Bacteria</taxon>
        <taxon>Bacillati</taxon>
        <taxon>Actinomycetota</taxon>
        <taxon>Actinomycetes</taxon>
        <taxon>Micrococcales</taxon>
        <taxon>Promicromonosporaceae</taxon>
        <taxon>Antribacter</taxon>
    </lineage>
</organism>
<sequence>MGGGSWSRDTYDAVTGARAASGATFGYDRAARRSGKYEAHPDLDPTRLGRDGRNLRESRDSAEHAASLPIVVGFDSTGSMGSVPRVVQQKLATLFGLLVDKGYATDPQVAVATYGDATCDRVPLQVSQFESDNRIDENLDRLLLEGGGGGNDGETSNLLLYYLAHHTVTDAWEKRGRKGYVFLIADEKQIPITAEHVRRFVGDPQPLGGLDVATIAADVSRTWNVRVLLINNAAALQQRSQEFYEGLFGPDSLTIVQDPTAIAETIAAIVGFEEGKDLATITDDLTVAAGREVALRVGKSLAARRPAVGLR</sequence>
<dbReference type="SUPFAM" id="SSF53300">
    <property type="entry name" value="vWA-like"/>
    <property type="match status" value="1"/>
</dbReference>
<evidence type="ECO:0000313" key="3">
    <source>
        <dbReference type="Proteomes" id="UP001165405"/>
    </source>
</evidence>
<evidence type="ECO:0000256" key="1">
    <source>
        <dbReference type="SAM" id="MobiDB-lite"/>
    </source>
</evidence>
<evidence type="ECO:0008006" key="4">
    <source>
        <dbReference type="Google" id="ProtNLM"/>
    </source>
</evidence>
<reference evidence="2" key="1">
    <citation type="submission" date="2022-01" db="EMBL/GenBank/DDBJ databases">
        <title>Antribacter sp. nov., isolated from Guizhou of China.</title>
        <authorList>
            <person name="Chengliang C."/>
            <person name="Ya Z."/>
        </authorList>
    </citation>
    <scope>NUCLEOTIDE SEQUENCE</scope>
    <source>
        <strain evidence="2">KLBMP 9083</strain>
    </source>
</reference>
<protein>
    <recommendedName>
        <fullName evidence="4">VWFA domain-containing protein</fullName>
    </recommendedName>
</protein>
<accession>A0AA41U6S1</accession>
<dbReference type="AlphaFoldDB" id="A0AA41U6S1"/>